<proteinExistence type="predicted"/>
<feature type="compositionally biased region" description="Acidic residues" evidence="1">
    <location>
        <begin position="56"/>
        <end position="66"/>
    </location>
</feature>
<feature type="region of interest" description="Disordered" evidence="1">
    <location>
        <begin position="1"/>
        <end position="506"/>
    </location>
</feature>
<protein>
    <submittedName>
        <fullName evidence="2">Uncharacterized protein</fullName>
    </submittedName>
</protein>
<feature type="compositionally biased region" description="Low complexity" evidence="1">
    <location>
        <begin position="160"/>
        <end position="173"/>
    </location>
</feature>
<feature type="compositionally biased region" description="Acidic residues" evidence="1">
    <location>
        <begin position="20"/>
        <end position="35"/>
    </location>
</feature>
<feature type="compositionally biased region" description="Acidic residues" evidence="1">
    <location>
        <begin position="283"/>
        <end position="295"/>
    </location>
</feature>
<feature type="compositionally biased region" description="Acidic residues" evidence="1">
    <location>
        <begin position="490"/>
        <end position="500"/>
    </location>
</feature>
<feature type="compositionally biased region" description="Acidic residues" evidence="1">
    <location>
        <begin position="230"/>
        <end position="254"/>
    </location>
</feature>
<feature type="compositionally biased region" description="Acidic residues" evidence="1">
    <location>
        <begin position="198"/>
        <end position="221"/>
    </location>
</feature>
<feature type="compositionally biased region" description="Acidic residues" evidence="1">
    <location>
        <begin position="354"/>
        <end position="363"/>
    </location>
</feature>
<dbReference type="Proteomes" id="UP001500420">
    <property type="component" value="Unassembled WGS sequence"/>
</dbReference>
<evidence type="ECO:0000256" key="1">
    <source>
        <dbReference type="SAM" id="MobiDB-lite"/>
    </source>
</evidence>
<reference evidence="2 3" key="1">
    <citation type="journal article" date="2019" name="Int. J. Syst. Evol. Microbiol.">
        <title>The Global Catalogue of Microorganisms (GCM) 10K type strain sequencing project: providing services to taxonomists for standard genome sequencing and annotation.</title>
        <authorList>
            <consortium name="The Broad Institute Genomics Platform"/>
            <consortium name="The Broad Institute Genome Sequencing Center for Infectious Disease"/>
            <person name="Wu L."/>
            <person name="Ma J."/>
        </authorList>
    </citation>
    <scope>NUCLEOTIDE SEQUENCE [LARGE SCALE GENOMIC DNA]</scope>
    <source>
        <strain evidence="2 3">JCM 16328</strain>
    </source>
</reference>
<comment type="caution">
    <text evidence="2">The sequence shown here is derived from an EMBL/GenBank/DDBJ whole genome shotgun (WGS) entry which is preliminary data.</text>
</comment>
<dbReference type="PROSITE" id="PS00387">
    <property type="entry name" value="PPASE"/>
    <property type="match status" value="1"/>
</dbReference>
<name>A0AAV3T9T3_9EURY</name>
<feature type="compositionally biased region" description="Basic and acidic residues" evidence="1">
    <location>
        <begin position="73"/>
        <end position="95"/>
    </location>
</feature>
<organism evidence="2 3">
    <name type="scientific">Natronoarchaeum mannanilyticum</name>
    <dbReference type="NCBI Taxonomy" id="926360"/>
    <lineage>
        <taxon>Archaea</taxon>
        <taxon>Methanobacteriati</taxon>
        <taxon>Methanobacteriota</taxon>
        <taxon>Stenosarchaea group</taxon>
        <taxon>Halobacteria</taxon>
        <taxon>Halobacteriales</taxon>
        <taxon>Natronoarchaeaceae</taxon>
    </lineage>
</organism>
<dbReference type="AlphaFoldDB" id="A0AAV3T9T3"/>
<dbReference type="RefSeq" id="WP_343773983.1">
    <property type="nucleotide sequence ID" value="NZ_BAAADV010000004.1"/>
</dbReference>
<evidence type="ECO:0000313" key="2">
    <source>
        <dbReference type="EMBL" id="GAA0673821.1"/>
    </source>
</evidence>
<evidence type="ECO:0000313" key="3">
    <source>
        <dbReference type="Proteomes" id="UP001500420"/>
    </source>
</evidence>
<accession>A0AAV3T9T3</accession>
<sequence length="527" mass="54619">MVDNERGIEGDADGFGGSPADDDPVDLLADAEAEDTAAVVERLRESGPHQHVSAESVDDVLAELDGDGSATDDGGRESDAGGERDAAERESHGESDDADSEASGGLVGGGPTTTVSQEGIDEVFEKLEAETPDRGDDADDVAGDAARADDETITGDDQTDAPPGSSSSDDGFGTLSGGGPATTVSDEGVDEIVSQVSDDLDYATFEGDDAPDVAAETEVDPDAVFPGDWETADADEEADAVPEPDEHSPDEDAEDLRPDDDAVLNLFADVADEVNEGSSTAETPDEAGEVTDESAVDLTESTDGLFEDESDDGLFDDDAPGADPDSIADDAQTDDEFEMDDDGFATDDGLAANEDAEPTEDGLDPGLAAEVDALLSAADEVDSGTGSGTTVDSLDDAETRDEPAAAPTSSHRDAEAQTESDEEPSSDSSPRLALNASDDAGVEWSEGGEDDEQAWVPLETSESGAATSNKDDDTTPEDGRADDDGHDERQDDDADLDERQDDERSFVGLRYARATAGWLRSLLARLA</sequence>
<dbReference type="EMBL" id="BAAADV010000004">
    <property type="protein sequence ID" value="GAA0673821.1"/>
    <property type="molecule type" value="Genomic_DNA"/>
</dbReference>
<feature type="compositionally biased region" description="Acidic residues" evidence="1">
    <location>
        <begin position="305"/>
        <end position="345"/>
    </location>
</feature>
<feature type="compositionally biased region" description="Basic and acidic residues" evidence="1">
    <location>
        <begin position="123"/>
        <end position="135"/>
    </location>
</feature>
<gene>
    <name evidence="2" type="ORF">GCM10009020_21170</name>
</gene>
<keyword evidence="3" id="KW-1185">Reference proteome</keyword>
<feature type="compositionally biased region" description="Acidic residues" evidence="1">
    <location>
        <begin position="416"/>
        <end position="425"/>
    </location>
</feature>
<feature type="compositionally biased region" description="Basic and acidic residues" evidence="1">
    <location>
        <begin position="469"/>
        <end position="489"/>
    </location>
</feature>